<dbReference type="Gene3D" id="1.25.10.10">
    <property type="entry name" value="Leucine-rich Repeat Variant"/>
    <property type="match status" value="1"/>
</dbReference>
<dbReference type="Pfam" id="PF08389">
    <property type="entry name" value="Xpo1"/>
    <property type="match status" value="1"/>
</dbReference>
<accession>A0AAV2SZK7</accession>
<evidence type="ECO:0000259" key="1">
    <source>
        <dbReference type="Pfam" id="PF03810"/>
    </source>
</evidence>
<evidence type="ECO:0000313" key="3">
    <source>
        <dbReference type="EMBL" id="CAL5129820.1"/>
    </source>
</evidence>
<comment type="caution">
    <text evidence="3">The sequence shown here is derived from an EMBL/GenBank/DDBJ whole genome shotgun (WGS) entry which is preliminary data.</text>
</comment>
<evidence type="ECO:0000313" key="4">
    <source>
        <dbReference type="Proteomes" id="UP001497525"/>
    </source>
</evidence>
<feature type="domain" description="Importin N-terminal" evidence="1">
    <location>
        <begin position="31"/>
        <end position="96"/>
    </location>
</feature>
<feature type="domain" description="Exportin-1/Importin-beta-like" evidence="2">
    <location>
        <begin position="105"/>
        <end position="153"/>
    </location>
</feature>
<dbReference type="InterPro" id="IPR016024">
    <property type="entry name" value="ARM-type_fold"/>
</dbReference>
<dbReference type="AlphaFoldDB" id="A0AAV2SZK7"/>
<dbReference type="InterPro" id="IPR011989">
    <property type="entry name" value="ARM-like"/>
</dbReference>
<evidence type="ECO:0000259" key="2">
    <source>
        <dbReference type="Pfam" id="PF08389"/>
    </source>
</evidence>
<dbReference type="SUPFAM" id="SSF48371">
    <property type="entry name" value="ARM repeat"/>
    <property type="match status" value="1"/>
</dbReference>
<dbReference type="Pfam" id="PF03810">
    <property type="entry name" value="IBN_N"/>
    <property type="match status" value="1"/>
</dbReference>
<gene>
    <name evidence="3" type="ORF">CDAUBV1_LOCUS1261</name>
</gene>
<protein>
    <recommendedName>
        <fullName evidence="5">Transportin</fullName>
    </recommendedName>
</protein>
<reference evidence="3" key="1">
    <citation type="submission" date="2024-06" db="EMBL/GenBank/DDBJ databases">
        <authorList>
            <person name="Liu X."/>
            <person name="Lenzi L."/>
            <person name="Haldenby T S."/>
            <person name="Uol C."/>
        </authorList>
    </citation>
    <scope>NUCLEOTIDE SEQUENCE</scope>
</reference>
<evidence type="ECO:0008006" key="5">
    <source>
        <dbReference type="Google" id="ProtNLM"/>
    </source>
</evidence>
<dbReference type="GO" id="GO:0006606">
    <property type="term" value="P:protein import into nucleus"/>
    <property type="evidence" value="ECO:0007669"/>
    <property type="project" value="TreeGrafter"/>
</dbReference>
<dbReference type="GO" id="GO:0005737">
    <property type="term" value="C:cytoplasm"/>
    <property type="evidence" value="ECO:0007669"/>
    <property type="project" value="TreeGrafter"/>
</dbReference>
<sequence length="153" mass="17420">MSGDAPIGVETVLQAIDALYLNPNPSYKEQASKWLCEFQKSLYAWEISDQLLYMKRDLNSCYFGAQTMRIKIQCHFTELPTNSHEGLKNSLLEHVNKLTADTSVPIVNQLCLAVADMFCHMVQWKNGIKDIIDRLSGTEMSCNFLIDILKFIP</sequence>
<dbReference type="GO" id="GO:0031267">
    <property type="term" value="F:small GTPase binding"/>
    <property type="evidence" value="ECO:0007669"/>
    <property type="project" value="InterPro"/>
</dbReference>
<organism evidence="3 4">
    <name type="scientific">Calicophoron daubneyi</name>
    <name type="common">Rumen fluke</name>
    <name type="synonym">Paramphistomum daubneyi</name>
    <dbReference type="NCBI Taxonomy" id="300641"/>
    <lineage>
        <taxon>Eukaryota</taxon>
        <taxon>Metazoa</taxon>
        <taxon>Spiralia</taxon>
        <taxon>Lophotrochozoa</taxon>
        <taxon>Platyhelminthes</taxon>
        <taxon>Trematoda</taxon>
        <taxon>Digenea</taxon>
        <taxon>Plagiorchiida</taxon>
        <taxon>Pronocephalata</taxon>
        <taxon>Paramphistomoidea</taxon>
        <taxon>Paramphistomidae</taxon>
        <taxon>Calicophoron</taxon>
    </lineage>
</organism>
<name>A0AAV2SZK7_CALDB</name>
<feature type="non-terminal residue" evidence="3">
    <location>
        <position position="153"/>
    </location>
</feature>
<dbReference type="PANTHER" id="PTHR12363:SF42">
    <property type="entry name" value="TRANSPORTIN-3"/>
    <property type="match status" value="1"/>
</dbReference>
<dbReference type="PANTHER" id="PTHR12363">
    <property type="entry name" value="TRANSPORTIN 3 AND IMPORTIN 13"/>
    <property type="match status" value="1"/>
</dbReference>
<dbReference type="Proteomes" id="UP001497525">
    <property type="component" value="Unassembled WGS sequence"/>
</dbReference>
<dbReference type="InterPro" id="IPR051345">
    <property type="entry name" value="Importin_beta-like_NTR"/>
</dbReference>
<dbReference type="InterPro" id="IPR001494">
    <property type="entry name" value="Importin-beta_N"/>
</dbReference>
<dbReference type="InterPro" id="IPR013598">
    <property type="entry name" value="Exportin-1/Importin-b-like"/>
</dbReference>
<proteinExistence type="predicted"/>
<dbReference type="EMBL" id="CAXLJL010000050">
    <property type="protein sequence ID" value="CAL5129820.1"/>
    <property type="molecule type" value="Genomic_DNA"/>
</dbReference>